<gene>
    <name evidence="1" type="ORF">RRG08_003693</name>
</gene>
<comment type="caution">
    <text evidence="1">The sequence shown here is derived from an EMBL/GenBank/DDBJ whole genome shotgun (WGS) entry which is preliminary data.</text>
</comment>
<dbReference type="AlphaFoldDB" id="A0AAE1AV81"/>
<organism evidence="1 2">
    <name type="scientific">Elysia crispata</name>
    <name type="common">lettuce slug</name>
    <dbReference type="NCBI Taxonomy" id="231223"/>
    <lineage>
        <taxon>Eukaryota</taxon>
        <taxon>Metazoa</taxon>
        <taxon>Spiralia</taxon>
        <taxon>Lophotrochozoa</taxon>
        <taxon>Mollusca</taxon>
        <taxon>Gastropoda</taxon>
        <taxon>Heterobranchia</taxon>
        <taxon>Euthyneura</taxon>
        <taxon>Panpulmonata</taxon>
        <taxon>Sacoglossa</taxon>
        <taxon>Placobranchoidea</taxon>
        <taxon>Plakobranchidae</taxon>
        <taxon>Elysia</taxon>
    </lineage>
</organism>
<reference evidence="1" key="1">
    <citation type="journal article" date="2023" name="G3 (Bethesda)">
        <title>A reference genome for the long-term kleptoplast-retaining sea slug Elysia crispata morphotype clarki.</title>
        <authorList>
            <person name="Eastman K.E."/>
            <person name="Pendleton A.L."/>
            <person name="Shaikh M.A."/>
            <person name="Suttiyut T."/>
            <person name="Ogas R."/>
            <person name="Tomko P."/>
            <person name="Gavelis G."/>
            <person name="Widhalm J.R."/>
            <person name="Wisecaver J.H."/>
        </authorList>
    </citation>
    <scope>NUCLEOTIDE SEQUENCE</scope>
    <source>
        <strain evidence="1">ECLA1</strain>
    </source>
</reference>
<accession>A0AAE1AV81</accession>
<protein>
    <submittedName>
        <fullName evidence="1">Uncharacterized protein</fullName>
    </submittedName>
</protein>
<dbReference type="Proteomes" id="UP001283361">
    <property type="component" value="Unassembled WGS sequence"/>
</dbReference>
<keyword evidence="2" id="KW-1185">Reference proteome</keyword>
<dbReference type="EMBL" id="JAWDGP010001105">
    <property type="protein sequence ID" value="KAK3794543.1"/>
    <property type="molecule type" value="Genomic_DNA"/>
</dbReference>
<name>A0AAE1AV81_9GAST</name>
<proteinExistence type="predicted"/>
<evidence type="ECO:0000313" key="1">
    <source>
        <dbReference type="EMBL" id="KAK3794543.1"/>
    </source>
</evidence>
<evidence type="ECO:0000313" key="2">
    <source>
        <dbReference type="Proteomes" id="UP001283361"/>
    </source>
</evidence>
<sequence>MKGIVEQLEMITLEDLLSITSSIEQARVRSLEPLRGIRDIGQAGPPSDHQGPLSNCLNIRFGYGTLLFSKNKVYGSKNQAQGLRASGVVLAQDVQDNGVSDRAIALAQRFTGTPHGAEAFNREIAIFRSMDAYQLGFSIDGIRTRSSANRAGLSAGPMSLEN</sequence>